<keyword evidence="3" id="KW-0255">Endonuclease</keyword>
<dbReference type="SUPFAM" id="SSF54211">
    <property type="entry name" value="Ribosomal protein S5 domain 2-like"/>
    <property type="match status" value="1"/>
</dbReference>
<dbReference type="InterPro" id="IPR014721">
    <property type="entry name" value="Ribsml_uS5_D2-typ_fold_subgr"/>
</dbReference>
<evidence type="ECO:0000256" key="2">
    <source>
        <dbReference type="ARBA" id="ARBA00022722"/>
    </source>
</evidence>
<dbReference type="AlphaFoldDB" id="A0A2N2E3I5"/>
<organism evidence="7 8">
    <name type="scientific">Candidatus Falkowbacteria bacterium HGW-Falkowbacteria-2</name>
    <dbReference type="NCBI Taxonomy" id="2013769"/>
    <lineage>
        <taxon>Bacteria</taxon>
        <taxon>Candidatus Falkowiibacteriota</taxon>
    </lineage>
</organism>
<dbReference type="NCBIfam" id="TIGR00188">
    <property type="entry name" value="rnpA"/>
    <property type="match status" value="1"/>
</dbReference>
<keyword evidence="1" id="KW-0819">tRNA processing</keyword>
<evidence type="ECO:0000256" key="6">
    <source>
        <dbReference type="NCBIfam" id="TIGR00188"/>
    </source>
</evidence>
<keyword evidence="5" id="KW-0694">RNA-binding</keyword>
<comment type="caution">
    <text evidence="7">The sequence shown here is derived from an EMBL/GenBank/DDBJ whole genome shotgun (WGS) entry which is preliminary data.</text>
</comment>
<dbReference type="Proteomes" id="UP000233325">
    <property type="component" value="Unassembled WGS sequence"/>
</dbReference>
<reference evidence="7 8" key="1">
    <citation type="journal article" date="2017" name="ISME J.">
        <title>Potential for microbial H2 and metal transformations associated with novel bacteria and archaea in deep terrestrial subsurface sediments.</title>
        <authorList>
            <person name="Hernsdorf A.W."/>
            <person name="Amano Y."/>
            <person name="Miyakawa K."/>
            <person name="Ise K."/>
            <person name="Suzuki Y."/>
            <person name="Anantharaman K."/>
            <person name="Probst A."/>
            <person name="Burstein D."/>
            <person name="Thomas B.C."/>
            <person name="Banfield J.F."/>
        </authorList>
    </citation>
    <scope>NUCLEOTIDE SEQUENCE [LARGE SCALE GENOMIC DNA]</scope>
    <source>
        <strain evidence="7">HGW-Falkowbacteria-2</strain>
    </source>
</reference>
<evidence type="ECO:0000256" key="5">
    <source>
        <dbReference type="ARBA" id="ARBA00022884"/>
    </source>
</evidence>
<dbReference type="Pfam" id="PF00825">
    <property type="entry name" value="Ribonuclease_P"/>
    <property type="match status" value="1"/>
</dbReference>
<dbReference type="GO" id="GO:0042781">
    <property type="term" value="F:3'-tRNA processing endoribonuclease activity"/>
    <property type="evidence" value="ECO:0007669"/>
    <property type="project" value="TreeGrafter"/>
</dbReference>
<evidence type="ECO:0000256" key="1">
    <source>
        <dbReference type="ARBA" id="ARBA00022694"/>
    </source>
</evidence>
<evidence type="ECO:0000256" key="4">
    <source>
        <dbReference type="ARBA" id="ARBA00022801"/>
    </source>
</evidence>
<keyword evidence="4" id="KW-0378">Hydrolase</keyword>
<dbReference type="EMBL" id="PHAH01000003">
    <property type="protein sequence ID" value="PKM89261.1"/>
    <property type="molecule type" value="Genomic_DNA"/>
</dbReference>
<keyword evidence="2" id="KW-0540">Nuclease</keyword>
<evidence type="ECO:0000256" key="3">
    <source>
        <dbReference type="ARBA" id="ARBA00022759"/>
    </source>
</evidence>
<name>A0A2N2E3I5_9BACT</name>
<dbReference type="GO" id="GO:0004526">
    <property type="term" value="F:ribonuclease P activity"/>
    <property type="evidence" value="ECO:0007669"/>
    <property type="project" value="UniProtKB-UniRule"/>
</dbReference>
<protein>
    <recommendedName>
        <fullName evidence="6">Ribonuclease P protein component</fullName>
        <ecNumber evidence="6">3.1.26.5</ecNumber>
    </recommendedName>
</protein>
<sequence length="111" mass="12785">MLPRKYKLSLDKDYENTFKTGRSIYGRFLGFKIRKNGLDISRFGVILGIKIEKSAVKRHVLKRRIYTILEEEQAKLSIPSDCVIIALPGIKEATITELRKEILDTFAKISK</sequence>
<dbReference type="GO" id="GO:0030677">
    <property type="term" value="C:ribonuclease P complex"/>
    <property type="evidence" value="ECO:0007669"/>
    <property type="project" value="TreeGrafter"/>
</dbReference>
<dbReference type="PANTHER" id="PTHR33992">
    <property type="entry name" value="RIBONUCLEASE P PROTEIN COMPONENT"/>
    <property type="match status" value="1"/>
</dbReference>
<proteinExistence type="predicted"/>
<dbReference type="Gene3D" id="3.30.230.10">
    <property type="match status" value="1"/>
</dbReference>
<evidence type="ECO:0000313" key="7">
    <source>
        <dbReference type="EMBL" id="PKM89261.1"/>
    </source>
</evidence>
<gene>
    <name evidence="7" type="primary">rnpA</name>
    <name evidence="7" type="ORF">CVU83_00345</name>
</gene>
<dbReference type="PANTHER" id="PTHR33992:SF1">
    <property type="entry name" value="RIBONUCLEASE P PROTEIN COMPONENT"/>
    <property type="match status" value="1"/>
</dbReference>
<accession>A0A2N2E3I5</accession>
<dbReference type="InterPro" id="IPR000100">
    <property type="entry name" value="RNase_P"/>
</dbReference>
<evidence type="ECO:0000313" key="8">
    <source>
        <dbReference type="Proteomes" id="UP000233325"/>
    </source>
</evidence>
<dbReference type="GO" id="GO:0000049">
    <property type="term" value="F:tRNA binding"/>
    <property type="evidence" value="ECO:0007669"/>
    <property type="project" value="InterPro"/>
</dbReference>
<dbReference type="InterPro" id="IPR020568">
    <property type="entry name" value="Ribosomal_Su5_D2-typ_SF"/>
</dbReference>
<dbReference type="EC" id="3.1.26.5" evidence="6"/>